<dbReference type="STRING" id="58117.SAMN05421833_101277"/>
<name>A0A1N6R8H6_9ACTN</name>
<dbReference type="Gene3D" id="3.10.20.30">
    <property type="match status" value="1"/>
</dbReference>
<evidence type="ECO:0000313" key="2">
    <source>
        <dbReference type="Proteomes" id="UP000186096"/>
    </source>
</evidence>
<dbReference type="InterPro" id="IPR012675">
    <property type="entry name" value="Beta-grasp_dom_sf"/>
</dbReference>
<dbReference type="InterPro" id="IPR003749">
    <property type="entry name" value="ThiS/MoaD-like"/>
</dbReference>
<dbReference type="InterPro" id="IPR010035">
    <property type="entry name" value="Thi_S"/>
</dbReference>
<dbReference type="SUPFAM" id="SSF54285">
    <property type="entry name" value="MoaD/ThiS"/>
    <property type="match status" value="1"/>
</dbReference>
<dbReference type="InterPro" id="IPR016155">
    <property type="entry name" value="Mopterin_synth/thiamin_S_b"/>
</dbReference>
<keyword evidence="2" id="KW-1185">Reference proteome</keyword>
<dbReference type="NCBIfam" id="TIGR01683">
    <property type="entry name" value="thiS"/>
    <property type="match status" value="1"/>
</dbReference>
<evidence type="ECO:0000313" key="1">
    <source>
        <dbReference type="EMBL" id="SIQ25138.1"/>
    </source>
</evidence>
<accession>A0A1N6R8H6</accession>
<dbReference type="Pfam" id="PF02597">
    <property type="entry name" value="ThiS"/>
    <property type="match status" value="1"/>
</dbReference>
<dbReference type="EMBL" id="FTNI01000001">
    <property type="protein sequence ID" value="SIQ25138.1"/>
    <property type="molecule type" value="Genomic_DNA"/>
</dbReference>
<dbReference type="CDD" id="cd00565">
    <property type="entry name" value="Ubl_ThiS"/>
    <property type="match status" value="1"/>
</dbReference>
<dbReference type="OrthoDB" id="163636at2"/>
<proteinExistence type="predicted"/>
<dbReference type="GeneID" id="97498281"/>
<dbReference type="AlphaFoldDB" id="A0A1N6R8H6"/>
<dbReference type="Proteomes" id="UP000186096">
    <property type="component" value="Unassembled WGS sequence"/>
</dbReference>
<gene>
    <name evidence="1" type="ORF">SAMN05421833_101277</name>
</gene>
<dbReference type="RefSeq" id="WP_030508963.1">
    <property type="nucleotide sequence ID" value="NZ_FTNI01000001.1"/>
</dbReference>
<dbReference type="PANTHER" id="PTHR34472:SF1">
    <property type="entry name" value="SULFUR CARRIER PROTEIN THIS"/>
    <property type="match status" value="1"/>
</dbReference>
<sequence>MKVTINGSAAELPDGATIGDAVRTLTALTSGVAVALNGEVVSRSAWDSTQVADGDGVEVLTAVQGG</sequence>
<organism evidence="1 2">
    <name type="scientific">Microbispora rosea</name>
    <dbReference type="NCBI Taxonomy" id="58117"/>
    <lineage>
        <taxon>Bacteria</taxon>
        <taxon>Bacillati</taxon>
        <taxon>Actinomycetota</taxon>
        <taxon>Actinomycetes</taxon>
        <taxon>Streptosporangiales</taxon>
        <taxon>Streptosporangiaceae</taxon>
        <taxon>Microbispora</taxon>
    </lineage>
</organism>
<reference evidence="2" key="1">
    <citation type="submission" date="2017-01" db="EMBL/GenBank/DDBJ databases">
        <authorList>
            <person name="Varghese N."/>
            <person name="Submissions S."/>
        </authorList>
    </citation>
    <scope>NUCLEOTIDE SEQUENCE [LARGE SCALE GENOMIC DNA]</scope>
    <source>
        <strain evidence="2">ATCC 12950</strain>
    </source>
</reference>
<protein>
    <submittedName>
        <fullName evidence="1">Sulfur carrier protein</fullName>
    </submittedName>
</protein>
<dbReference type="PANTHER" id="PTHR34472">
    <property type="entry name" value="SULFUR CARRIER PROTEIN THIS"/>
    <property type="match status" value="1"/>
</dbReference>